<accession>A0A4Z1AQE2</accession>
<keyword evidence="3" id="KW-1185">Reference proteome</keyword>
<keyword evidence="1" id="KW-0812">Transmembrane</keyword>
<gene>
    <name evidence="2" type="ORF">EHR06_14320</name>
</gene>
<dbReference type="RefSeq" id="WP_135757627.1">
    <property type="nucleotide sequence ID" value="NZ_RQHS01000019.1"/>
</dbReference>
<feature type="transmembrane region" description="Helical" evidence="1">
    <location>
        <begin position="159"/>
        <end position="179"/>
    </location>
</feature>
<dbReference type="OrthoDB" id="343594at2"/>
<dbReference type="Proteomes" id="UP000297241">
    <property type="component" value="Unassembled WGS sequence"/>
</dbReference>
<organism evidence="2 3">
    <name type="scientific">Leptospira dzoumogneensis</name>
    <dbReference type="NCBI Taxonomy" id="2484904"/>
    <lineage>
        <taxon>Bacteria</taxon>
        <taxon>Pseudomonadati</taxon>
        <taxon>Spirochaetota</taxon>
        <taxon>Spirochaetia</taxon>
        <taxon>Leptospirales</taxon>
        <taxon>Leptospiraceae</taxon>
        <taxon>Leptospira</taxon>
    </lineage>
</organism>
<sequence>MKYLIFFTILVFLHYGISAENQDELSRAEILLSEEKYRDVEKLIFPLLDENPVNSKAEYLLTKAWVGIARQERKKGNIRIAREYYKKALQKWSLNQELQNEVTEMELSSLNHRLVTSNIKPTNNSEWTDLLKEIRDDLHIIRENLQKESNTSSGGIRQYILYVVIGLLVIISIQLGILIRK</sequence>
<evidence type="ECO:0000313" key="3">
    <source>
        <dbReference type="Proteomes" id="UP000297241"/>
    </source>
</evidence>
<comment type="caution">
    <text evidence="2">The sequence shown here is derived from an EMBL/GenBank/DDBJ whole genome shotgun (WGS) entry which is preliminary data.</text>
</comment>
<reference evidence="2" key="1">
    <citation type="journal article" date="2019" name="PLoS Negl. Trop. Dis.">
        <title>Revisiting the worldwide diversity of Leptospira species in the environment.</title>
        <authorList>
            <person name="Vincent A.T."/>
            <person name="Schiettekatte O."/>
            <person name="Bourhy P."/>
            <person name="Veyrier F.J."/>
            <person name="Picardeau M."/>
        </authorList>
    </citation>
    <scope>NUCLEOTIDE SEQUENCE [LARGE SCALE GENOMIC DNA]</scope>
    <source>
        <strain evidence="2">201601113</strain>
    </source>
</reference>
<protein>
    <recommendedName>
        <fullName evidence="4">Tetratricopeptide repeat protein</fullName>
    </recommendedName>
</protein>
<keyword evidence="1" id="KW-1133">Transmembrane helix</keyword>
<name>A0A4Z1AQE2_9LEPT</name>
<evidence type="ECO:0000313" key="2">
    <source>
        <dbReference type="EMBL" id="TGM97320.1"/>
    </source>
</evidence>
<proteinExistence type="predicted"/>
<dbReference type="AlphaFoldDB" id="A0A4Z1AQE2"/>
<keyword evidence="1" id="KW-0472">Membrane</keyword>
<evidence type="ECO:0000256" key="1">
    <source>
        <dbReference type="SAM" id="Phobius"/>
    </source>
</evidence>
<evidence type="ECO:0008006" key="4">
    <source>
        <dbReference type="Google" id="ProtNLM"/>
    </source>
</evidence>
<dbReference type="EMBL" id="RQHS01000019">
    <property type="protein sequence ID" value="TGM97320.1"/>
    <property type="molecule type" value="Genomic_DNA"/>
</dbReference>